<proteinExistence type="inferred from homology"/>
<evidence type="ECO:0000313" key="15">
    <source>
        <dbReference type="Proteomes" id="UP001497482"/>
    </source>
</evidence>
<evidence type="ECO:0000256" key="10">
    <source>
        <dbReference type="PIRSR" id="PIRSR016262-1"/>
    </source>
</evidence>
<comment type="pathway">
    <text evidence="2 9">Protein modification; protein lipoylation via endogenous pathway; protein N(6)-(lipoyl)lysine from octanoyl-[acyl-carrier-protein]: step 1/2.</text>
</comment>
<evidence type="ECO:0000256" key="1">
    <source>
        <dbReference type="ARBA" id="ARBA00004173"/>
    </source>
</evidence>
<sequence length="249" mass="27795">MLSEVQDCACVLYQNTHRRWLRAELSSSLMSRPVLEVVRLGLVPFAEAMQVQRSRVDQLKTRPGSAWTLLLCEHQPVYTVGLRSSLYSDQDLDQLRTTGAQVHRTDRGGLITFHGPGQLVCYPIMHLGRLNKGIRLFVSSLELSVLDVCRHFGLKAETSPHTGVWVGDNKICAMGVHCSRRVTSHGLALNCDVDLSWFQNIVPCGLRDRGVTSLSQETQRTITVGDSVQPLVQAIGRQFNCDVIDQSRN</sequence>
<dbReference type="GO" id="GO:0009249">
    <property type="term" value="P:protein lipoylation"/>
    <property type="evidence" value="ECO:0007669"/>
    <property type="project" value="InterPro"/>
</dbReference>
<dbReference type="PROSITE" id="PS01313">
    <property type="entry name" value="LIPB"/>
    <property type="match status" value="1"/>
</dbReference>
<reference evidence="14 15" key="1">
    <citation type="submission" date="2024-04" db="EMBL/GenBank/DDBJ databases">
        <authorList>
            <person name="Waldvogel A.-M."/>
            <person name="Schoenle A."/>
        </authorList>
    </citation>
    <scope>NUCLEOTIDE SEQUENCE [LARGE SCALE GENOMIC DNA]</scope>
</reference>
<comment type="similarity">
    <text evidence="3 9">Belongs to the LipB family.</text>
</comment>
<evidence type="ECO:0000256" key="2">
    <source>
        <dbReference type="ARBA" id="ARBA00004821"/>
    </source>
</evidence>
<evidence type="ECO:0000256" key="4">
    <source>
        <dbReference type="ARBA" id="ARBA00012334"/>
    </source>
</evidence>
<feature type="binding site" evidence="11">
    <location>
        <begin position="173"/>
        <end position="175"/>
    </location>
    <ligand>
        <name>substrate</name>
    </ligand>
</feature>
<dbReference type="EC" id="2.3.1.181" evidence="4 9"/>
<evidence type="ECO:0000256" key="8">
    <source>
        <dbReference type="ARBA" id="ARBA00071279"/>
    </source>
</evidence>
<dbReference type="FunFam" id="3.30.930.10:FF:000035">
    <property type="entry name" value="Putative lipoyltransferase 2, mitochondrial"/>
    <property type="match status" value="1"/>
</dbReference>
<dbReference type="CDD" id="cd16444">
    <property type="entry name" value="LipB"/>
    <property type="match status" value="1"/>
</dbReference>
<organism evidence="14 15">
    <name type="scientific">Knipowitschia caucasica</name>
    <name type="common">Caucasian dwarf goby</name>
    <name type="synonym">Pomatoschistus caucasicus</name>
    <dbReference type="NCBI Taxonomy" id="637954"/>
    <lineage>
        <taxon>Eukaryota</taxon>
        <taxon>Metazoa</taxon>
        <taxon>Chordata</taxon>
        <taxon>Craniata</taxon>
        <taxon>Vertebrata</taxon>
        <taxon>Euteleostomi</taxon>
        <taxon>Actinopterygii</taxon>
        <taxon>Neopterygii</taxon>
        <taxon>Teleostei</taxon>
        <taxon>Neoteleostei</taxon>
        <taxon>Acanthomorphata</taxon>
        <taxon>Gobiaria</taxon>
        <taxon>Gobiiformes</taxon>
        <taxon>Gobioidei</taxon>
        <taxon>Gobiidae</taxon>
        <taxon>Gobiinae</taxon>
        <taxon>Knipowitschia</taxon>
    </lineage>
</organism>
<evidence type="ECO:0000256" key="7">
    <source>
        <dbReference type="ARBA" id="ARBA00052863"/>
    </source>
</evidence>
<dbReference type="InterPro" id="IPR004143">
    <property type="entry name" value="BPL_LPL_catalytic"/>
</dbReference>
<dbReference type="Gene3D" id="3.30.930.10">
    <property type="entry name" value="Bira Bifunctional Protein, Domain 2"/>
    <property type="match status" value="1"/>
</dbReference>
<dbReference type="InterPro" id="IPR000544">
    <property type="entry name" value="Octanoyltransferase"/>
</dbReference>
<dbReference type="PROSITE" id="PS51733">
    <property type="entry name" value="BPL_LPL_CATALYTIC"/>
    <property type="match status" value="1"/>
</dbReference>
<dbReference type="InterPro" id="IPR020605">
    <property type="entry name" value="Octanoyltransferase_CS"/>
</dbReference>
<dbReference type="Pfam" id="PF21948">
    <property type="entry name" value="LplA-B_cat"/>
    <property type="match status" value="1"/>
</dbReference>
<dbReference type="SUPFAM" id="SSF55681">
    <property type="entry name" value="Class II aaRS and biotin synthetases"/>
    <property type="match status" value="1"/>
</dbReference>
<evidence type="ECO:0000256" key="3">
    <source>
        <dbReference type="ARBA" id="ARBA00007907"/>
    </source>
</evidence>
<feature type="domain" description="BPL/LPL catalytic" evidence="13">
    <location>
        <begin position="63"/>
        <end position="243"/>
    </location>
</feature>
<evidence type="ECO:0000259" key="13">
    <source>
        <dbReference type="PROSITE" id="PS51733"/>
    </source>
</evidence>
<dbReference type="GO" id="GO:0005739">
    <property type="term" value="C:mitochondrion"/>
    <property type="evidence" value="ECO:0007669"/>
    <property type="project" value="UniProtKB-SubCell"/>
</dbReference>
<dbReference type="NCBIfam" id="NF010925">
    <property type="entry name" value="PRK14345.1"/>
    <property type="match status" value="1"/>
</dbReference>
<dbReference type="AlphaFoldDB" id="A0AAV2J190"/>
<gene>
    <name evidence="14" type="ORF">KC01_LOCUS3399</name>
</gene>
<feature type="active site" description="Acyl-thioester intermediate" evidence="10">
    <location>
        <position position="204"/>
    </location>
</feature>
<keyword evidence="15" id="KW-1185">Reference proteome</keyword>
<evidence type="ECO:0000313" key="14">
    <source>
        <dbReference type="EMBL" id="CAL1571259.1"/>
    </source>
</evidence>
<protein>
    <recommendedName>
        <fullName evidence="8 9">Octanoyl-[acyl-carrier-protein]:protein N-octanoyltransferase LIPT2, mitochondrial</fullName>
        <ecNumber evidence="4 9">2.3.1.181</ecNumber>
    </recommendedName>
</protein>
<keyword evidence="9" id="KW-0496">Mitochondrion</keyword>
<name>A0AAV2J190_KNICA</name>
<dbReference type="InterPro" id="IPR045864">
    <property type="entry name" value="aa-tRNA-synth_II/BPL/LPL"/>
</dbReference>
<dbReference type="PIRSF" id="PIRSF016262">
    <property type="entry name" value="LPLase"/>
    <property type="match status" value="1"/>
</dbReference>
<dbReference type="PANTHER" id="PTHR10993">
    <property type="entry name" value="OCTANOYLTRANSFERASE"/>
    <property type="match status" value="1"/>
</dbReference>
<evidence type="ECO:0000256" key="5">
    <source>
        <dbReference type="ARBA" id="ARBA00022679"/>
    </source>
</evidence>
<dbReference type="GO" id="GO:0033819">
    <property type="term" value="F:lipoyl(octanoyl) transferase activity"/>
    <property type="evidence" value="ECO:0007669"/>
    <property type="project" value="UniProtKB-EC"/>
</dbReference>
<dbReference type="NCBIfam" id="TIGR00214">
    <property type="entry name" value="lipB"/>
    <property type="match status" value="1"/>
</dbReference>
<dbReference type="HAMAP" id="MF_00013">
    <property type="entry name" value="LipB"/>
    <property type="match status" value="1"/>
</dbReference>
<evidence type="ECO:0000256" key="12">
    <source>
        <dbReference type="PIRSR" id="PIRSR016262-3"/>
    </source>
</evidence>
<dbReference type="PANTHER" id="PTHR10993:SF7">
    <property type="entry name" value="LIPOYLTRANSFERASE 2, MITOCHONDRIAL-RELATED"/>
    <property type="match status" value="1"/>
</dbReference>
<evidence type="ECO:0000256" key="11">
    <source>
        <dbReference type="PIRSR" id="PIRSR016262-2"/>
    </source>
</evidence>
<evidence type="ECO:0000256" key="9">
    <source>
        <dbReference type="PIRNR" id="PIRNR016262"/>
    </source>
</evidence>
<keyword evidence="5 9" id="KW-0808">Transferase</keyword>
<dbReference type="Proteomes" id="UP001497482">
    <property type="component" value="Chromosome 10"/>
</dbReference>
<dbReference type="EMBL" id="OZ035832">
    <property type="protein sequence ID" value="CAL1571259.1"/>
    <property type="molecule type" value="Genomic_DNA"/>
</dbReference>
<comment type="subcellular location">
    <subcellularLocation>
        <location evidence="1 9">Mitochondrion</location>
    </subcellularLocation>
</comment>
<feature type="site" description="Lowers pKa of active site Cys" evidence="12">
    <location>
        <position position="170"/>
    </location>
</feature>
<comment type="catalytic activity">
    <reaction evidence="7">
        <text>octanoyl-[ACP] + L-lysyl-[protein] = N(6)-octanoyl-L-lysyl-[protein] + holo-[ACP] + H(+)</text>
        <dbReference type="Rhea" id="RHEA:17665"/>
        <dbReference type="Rhea" id="RHEA-COMP:9636"/>
        <dbReference type="Rhea" id="RHEA-COMP:9685"/>
        <dbReference type="Rhea" id="RHEA-COMP:9752"/>
        <dbReference type="Rhea" id="RHEA-COMP:9928"/>
        <dbReference type="ChEBI" id="CHEBI:15378"/>
        <dbReference type="ChEBI" id="CHEBI:29969"/>
        <dbReference type="ChEBI" id="CHEBI:64479"/>
        <dbReference type="ChEBI" id="CHEBI:78463"/>
        <dbReference type="ChEBI" id="CHEBI:78809"/>
        <dbReference type="EC" id="2.3.1.181"/>
    </reaction>
    <physiologicalReaction direction="left-to-right" evidence="7">
        <dbReference type="Rhea" id="RHEA:17666"/>
    </physiologicalReaction>
</comment>
<evidence type="ECO:0000256" key="6">
    <source>
        <dbReference type="ARBA" id="ARBA00023315"/>
    </source>
</evidence>
<accession>A0AAV2J190</accession>
<feature type="binding site" evidence="11">
    <location>
        <begin position="107"/>
        <end position="114"/>
    </location>
    <ligand>
        <name>substrate</name>
    </ligand>
</feature>
<feature type="binding site" evidence="11">
    <location>
        <begin position="186"/>
        <end position="188"/>
    </location>
    <ligand>
        <name>substrate</name>
    </ligand>
</feature>
<keyword evidence="6 9" id="KW-0012">Acyltransferase</keyword>
<comment type="function">
    <text evidence="9">Catalyzes the transfer of endogenously produced octanoic acid from octanoyl-acyl-carrier-protein onto the lipoyl domains of lipoate-dependent enzymes. Lipoyl-ACP can also act as a substrate although octanoyl-ACP is likely to be the physiological substrate.</text>
</comment>